<dbReference type="Pfam" id="PF07586">
    <property type="entry name" value="HXXSHH"/>
    <property type="match status" value="1"/>
</dbReference>
<dbReference type="PROSITE" id="PS51318">
    <property type="entry name" value="TAT"/>
    <property type="match status" value="1"/>
</dbReference>
<evidence type="ECO:0000313" key="1">
    <source>
        <dbReference type="EMBL" id="PRQ05252.1"/>
    </source>
</evidence>
<sequence>MMRHKPAKSPIIRSKGMSRRTMLRGAVGGSAVALALPLLEIMLDQHGEALASGGPLPRRLITWFFGNGCALNVGGDVNSGLRFWPTTQGPGYDVTPQLAPLAAAGVIDYCSVLSRFDVKAAGEHRRGHHDGCTLFSGHPFIELPVDGANYSSKSGGPTIDQVAASEIGSQTFLPSVQLQISKRIVTSEGPTLQYLSHKGPDQPLPQIANPQEAWNKLFASFTPANDPAAPHRLAALDAVSEDAKALQLRVGTADRIRLQAHLESVAQIRTQIAATAPECVQPPQPSETNADIDGQEQLISVNQVMSDLLALAFACDITRVASVQFTGSVGYTVFNDLGQNVGHHDMTHEAGQNEAVDAATIYAMARFADLLAALRNTPEAAGNLLDNSCALVSSDCSSGLTHSTFDQPIIVAGSGGGALKYPGVHYRSPSSENSSDVLLACLRTVCPEASEVGGSLGYSNTPLSAILA</sequence>
<dbReference type="Proteomes" id="UP000238823">
    <property type="component" value="Unassembled WGS sequence"/>
</dbReference>
<dbReference type="OrthoDB" id="231687at2"/>
<dbReference type="InterPro" id="IPR011447">
    <property type="entry name" value="DUF1552"/>
</dbReference>
<dbReference type="EMBL" id="PVNL01000096">
    <property type="protein sequence ID" value="PRQ05252.1"/>
    <property type="molecule type" value="Genomic_DNA"/>
</dbReference>
<reference evidence="1 2" key="1">
    <citation type="submission" date="2018-03" db="EMBL/GenBank/DDBJ databases">
        <title>Draft Genome Sequences of the Obligatory Marine Myxobacteria Enhygromyxa salina SWB007.</title>
        <authorList>
            <person name="Poehlein A."/>
            <person name="Moghaddam J.A."/>
            <person name="Harms H."/>
            <person name="Alanjari M."/>
            <person name="Koenig G.M."/>
            <person name="Daniel R."/>
            <person name="Schaeberle T.F."/>
        </authorList>
    </citation>
    <scope>NUCLEOTIDE SEQUENCE [LARGE SCALE GENOMIC DNA]</scope>
    <source>
        <strain evidence="1 2">SWB007</strain>
    </source>
</reference>
<organism evidence="1 2">
    <name type="scientific">Enhygromyxa salina</name>
    <dbReference type="NCBI Taxonomy" id="215803"/>
    <lineage>
        <taxon>Bacteria</taxon>
        <taxon>Pseudomonadati</taxon>
        <taxon>Myxococcota</taxon>
        <taxon>Polyangia</taxon>
        <taxon>Nannocystales</taxon>
        <taxon>Nannocystaceae</taxon>
        <taxon>Enhygromyxa</taxon>
    </lineage>
</organism>
<name>A0A2S9YJM9_9BACT</name>
<gene>
    <name evidence="1" type="ORF">ENSA7_47020</name>
</gene>
<protein>
    <recommendedName>
        <fullName evidence="3">Tat (Twin-arginine translocation) pathway signal sequence domain protein</fullName>
    </recommendedName>
</protein>
<dbReference type="AlphaFoldDB" id="A0A2S9YJM9"/>
<proteinExistence type="predicted"/>
<comment type="caution">
    <text evidence="1">The sequence shown here is derived from an EMBL/GenBank/DDBJ whole genome shotgun (WGS) entry which is preliminary data.</text>
</comment>
<accession>A0A2S9YJM9</accession>
<evidence type="ECO:0008006" key="3">
    <source>
        <dbReference type="Google" id="ProtNLM"/>
    </source>
</evidence>
<dbReference type="InterPro" id="IPR006311">
    <property type="entry name" value="TAT_signal"/>
</dbReference>
<evidence type="ECO:0000313" key="2">
    <source>
        <dbReference type="Proteomes" id="UP000238823"/>
    </source>
</evidence>